<accession>A0ABN3AMM1</accession>
<dbReference type="Proteomes" id="UP001501599">
    <property type="component" value="Unassembled WGS sequence"/>
</dbReference>
<evidence type="ECO:0000313" key="3">
    <source>
        <dbReference type="Proteomes" id="UP001501599"/>
    </source>
</evidence>
<dbReference type="PANTHER" id="PTHR21666:SF270">
    <property type="entry name" value="MUREIN HYDROLASE ACTIVATOR ENVC"/>
    <property type="match status" value="1"/>
</dbReference>
<organism evidence="2 3">
    <name type="scientific">Agrococcus versicolor</name>
    <dbReference type="NCBI Taxonomy" id="501482"/>
    <lineage>
        <taxon>Bacteria</taxon>
        <taxon>Bacillati</taxon>
        <taxon>Actinomycetota</taxon>
        <taxon>Actinomycetes</taxon>
        <taxon>Micrococcales</taxon>
        <taxon>Microbacteriaceae</taxon>
        <taxon>Agrococcus</taxon>
    </lineage>
</organism>
<evidence type="ECO:0000259" key="1">
    <source>
        <dbReference type="Pfam" id="PF01551"/>
    </source>
</evidence>
<dbReference type="InterPro" id="IPR050570">
    <property type="entry name" value="Cell_wall_metabolism_enzyme"/>
</dbReference>
<sequence length="236" mass="25353">MARLSPERIVFTSGWGARDPIATKAGKTPAFHLGADFGPEVRGKDGVPLCAMIAGPIVRVRDQYGALGVFVGDKATRRVDLWHLASYALAGDHAHEGEVLGVMGSTGLSTGNHVHVELWENGRRVDPKPFIDSQASKAVALAPADYPRPIRRSATVTAWIRVQQPGHPEHNVVDILTGHGAKGWARVPSEDHLKYQLDAHETNHGYRPTVRPVGAAEAYRLRDLYAAIAAGKGAGS</sequence>
<dbReference type="InterPro" id="IPR011055">
    <property type="entry name" value="Dup_hybrid_motif"/>
</dbReference>
<comment type="caution">
    <text evidence="2">The sequence shown here is derived from an EMBL/GenBank/DDBJ whole genome shotgun (WGS) entry which is preliminary data.</text>
</comment>
<dbReference type="SUPFAM" id="SSF51261">
    <property type="entry name" value="Duplicated hybrid motif"/>
    <property type="match status" value="1"/>
</dbReference>
<dbReference type="EMBL" id="BAAAQT010000005">
    <property type="protein sequence ID" value="GAA2172405.1"/>
    <property type="molecule type" value="Genomic_DNA"/>
</dbReference>
<protein>
    <recommendedName>
        <fullName evidence="1">M23ase beta-sheet core domain-containing protein</fullName>
    </recommendedName>
</protein>
<dbReference type="PANTHER" id="PTHR21666">
    <property type="entry name" value="PEPTIDASE-RELATED"/>
    <property type="match status" value="1"/>
</dbReference>
<proteinExistence type="predicted"/>
<name>A0ABN3AMM1_9MICO</name>
<feature type="domain" description="M23ase beta-sheet core" evidence="1">
    <location>
        <begin position="40"/>
        <end position="127"/>
    </location>
</feature>
<dbReference type="InterPro" id="IPR016047">
    <property type="entry name" value="M23ase_b-sheet_dom"/>
</dbReference>
<dbReference type="RefSeq" id="WP_344341133.1">
    <property type="nucleotide sequence ID" value="NZ_BAAAQT010000005.1"/>
</dbReference>
<dbReference type="Pfam" id="PF01551">
    <property type="entry name" value="Peptidase_M23"/>
    <property type="match status" value="1"/>
</dbReference>
<evidence type="ECO:0000313" key="2">
    <source>
        <dbReference type="EMBL" id="GAA2172405.1"/>
    </source>
</evidence>
<dbReference type="Gene3D" id="2.70.70.10">
    <property type="entry name" value="Glucose Permease (Domain IIA)"/>
    <property type="match status" value="1"/>
</dbReference>
<reference evidence="2 3" key="1">
    <citation type="journal article" date="2019" name="Int. J. Syst. Evol. Microbiol.">
        <title>The Global Catalogue of Microorganisms (GCM) 10K type strain sequencing project: providing services to taxonomists for standard genome sequencing and annotation.</title>
        <authorList>
            <consortium name="The Broad Institute Genomics Platform"/>
            <consortium name="The Broad Institute Genome Sequencing Center for Infectious Disease"/>
            <person name="Wu L."/>
            <person name="Ma J."/>
        </authorList>
    </citation>
    <scope>NUCLEOTIDE SEQUENCE [LARGE SCALE GENOMIC DNA]</scope>
    <source>
        <strain evidence="2 3">JCM 16026</strain>
    </source>
</reference>
<dbReference type="CDD" id="cd12797">
    <property type="entry name" value="M23_peptidase"/>
    <property type="match status" value="1"/>
</dbReference>
<gene>
    <name evidence="2" type="ORF">GCM10009846_10210</name>
</gene>
<keyword evidence="3" id="KW-1185">Reference proteome</keyword>